<feature type="compositionally biased region" description="Polar residues" evidence="1">
    <location>
        <begin position="141"/>
        <end position="152"/>
    </location>
</feature>
<gene>
    <name evidence="2" type="ORF">M0R89_02355</name>
</gene>
<dbReference type="KEGG" id="halx:M0R89_02355"/>
<evidence type="ECO:0000313" key="2">
    <source>
        <dbReference type="EMBL" id="UPV74919.1"/>
    </source>
</evidence>
<name>A0A8U0HVP2_9EURY</name>
<feature type="region of interest" description="Disordered" evidence="1">
    <location>
        <begin position="16"/>
        <end position="104"/>
    </location>
</feature>
<reference evidence="2 3" key="1">
    <citation type="submission" date="2022-04" db="EMBL/GenBank/DDBJ databases">
        <title>Diverse halophilic archaea isolated from saline environments.</title>
        <authorList>
            <person name="Cui H.-L."/>
        </authorList>
    </citation>
    <scope>NUCLEOTIDE SEQUENCE [LARGE SCALE GENOMIC DNA]</scope>
    <source>
        <strain evidence="2 3">XZYJT49</strain>
    </source>
</reference>
<proteinExistence type="predicted"/>
<dbReference type="RefSeq" id="WP_248650962.1">
    <property type="nucleotide sequence ID" value="NZ_CP096659.1"/>
</dbReference>
<dbReference type="EMBL" id="CP096659">
    <property type="protein sequence ID" value="UPV74919.1"/>
    <property type="molecule type" value="Genomic_DNA"/>
</dbReference>
<feature type="compositionally biased region" description="Low complexity" evidence="1">
    <location>
        <begin position="62"/>
        <end position="91"/>
    </location>
</feature>
<organism evidence="2 3">
    <name type="scientific">Halorussus limi</name>
    <dbReference type="NCBI Taxonomy" id="2938695"/>
    <lineage>
        <taxon>Archaea</taxon>
        <taxon>Methanobacteriati</taxon>
        <taxon>Methanobacteriota</taxon>
        <taxon>Stenosarchaea group</taxon>
        <taxon>Halobacteria</taxon>
        <taxon>Halobacteriales</taxon>
        <taxon>Haladaptataceae</taxon>
        <taxon>Halorussus</taxon>
    </lineage>
</organism>
<keyword evidence="3" id="KW-1185">Reference proteome</keyword>
<feature type="compositionally biased region" description="Basic and acidic residues" evidence="1">
    <location>
        <begin position="43"/>
        <end position="55"/>
    </location>
</feature>
<dbReference type="PROSITE" id="PS51257">
    <property type="entry name" value="PROKAR_LIPOPROTEIN"/>
    <property type="match status" value="1"/>
</dbReference>
<accession>A0A8U0HVP2</accession>
<dbReference type="PROSITE" id="PS00018">
    <property type="entry name" value="EF_HAND_1"/>
    <property type="match status" value="1"/>
</dbReference>
<dbReference type="GeneID" id="72184004"/>
<feature type="compositionally biased region" description="Acidic residues" evidence="1">
    <location>
        <begin position="32"/>
        <end position="42"/>
    </location>
</feature>
<dbReference type="AlphaFoldDB" id="A0A8U0HVP2"/>
<dbReference type="InterPro" id="IPR018247">
    <property type="entry name" value="EF_Hand_1_Ca_BS"/>
</dbReference>
<evidence type="ECO:0000313" key="3">
    <source>
        <dbReference type="Proteomes" id="UP000830729"/>
    </source>
</evidence>
<feature type="compositionally biased region" description="Low complexity" evidence="1">
    <location>
        <begin position="16"/>
        <end position="31"/>
    </location>
</feature>
<protein>
    <submittedName>
        <fullName evidence="2">Uncharacterized protein</fullName>
    </submittedName>
</protein>
<evidence type="ECO:0000256" key="1">
    <source>
        <dbReference type="SAM" id="MobiDB-lite"/>
    </source>
</evidence>
<feature type="region of interest" description="Disordered" evidence="1">
    <location>
        <begin position="135"/>
        <end position="165"/>
    </location>
</feature>
<dbReference type="Proteomes" id="UP000830729">
    <property type="component" value="Chromosome"/>
</dbReference>
<sequence length="193" mass="20722">MEKTRRQCLTGIGLLGIAGLSGCSGNSGPSDSDGDGMIDSEDYAPKDPNVQEKSDVSGGSGDQSSSGSSNEQSNPDSSETQSMETESSSSSVDPRISQIDVDVQSDIGTNNIGFDVETYFEDTARLTVQITDGERSDQRTFEGTSTSGTMQEFNDDINPPESFKDGEPFELRVILSVDGEEVDRKTVRNTYDE</sequence>